<dbReference type="EMBL" id="BPRH01002364">
    <property type="protein sequence ID" value="GJF16920.1"/>
    <property type="molecule type" value="Genomic_DNA"/>
</dbReference>
<name>A0ABQ4VAU2_9MYCO</name>
<dbReference type="PANTHER" id="PTHR42760">
    <property type="entry name" value="SHORT-CHAIN DEHYDROGENASES/REDUCTASES FAMILY MEMBER"/>
    <property type="match status" value="1"/>
</dbReference>
<dbReference type="NCBIfam" id="NF004534">
    <property type="entry name" value="PRK05884.1"/>
    <property type="match status" value="1"/>
</dbReference>
<keyword evidence="3" id="KW-1185">Reference proteome</keyword>
<dbReference type="Pfam" id="PF00106">
    <property type="entry name" value="adh_short"/>
    <property type="match status" value="1"/>
</dbReference>
<dbReference type="CDD" id="cd05233">
    <property type="entry name" value="SDR_c"/>
    <property type="match status" value="1"/>
</dbReference>
<proteinExistence type="inferred from homology"/>
<dbReference type="SUPFAM" id="SSF51735">
    <property type="entry name" value="NAD(P)-binding Rossmann-fold domains"/>
    <property type="match status" value="1"/>
</dbReference>
<protein>
    <submittedName>
        <fullName evidence="2">Short-chain dehydrogenase</fullName>
    </submittedName>
</protein>
<accession>A0ABQ4VAU2</accession>
<organism evidence="2 3">
    <name type="scientific">Mycolicibacterium cyprinidarum</name>
    <dbReference type="NCBI Taxonomy" id="2860311"/>
    <lineage>
        <taxon>Bacteria</taxon>
        <taxon>Bacillati</taxon>
        <taxon>Actinomycetota</taxon>
        <taxon>Actinomycetes</taxon>
        <taxon>Mycobacteriales</taxon>
        <taxon>Mycobacteriaceae</taxon>
        <taxon>Mycolicibacterium</taxon>
    </lineage>
</organism>
<comment type="caution">
    <text evidence="2">The sequence shown here is derived from an EMBL/GenBank/DDBJ whole genome shotgun (WGS) entry which is preliminary data.</text>
</comment>
<evidence type="ECO:0000313" key="2">
    <source>
        <dbReference type="EMBL" id="GJF16920.1"/>
    </source>
</evidence>
<reference evidence="2 3" key="1">
    <citation type="submission" date="2021-08" db="EMBL/GenBank/DDBJ databases">
        <title>Draft genome sequence of Mycolicibacterium sp. NGTWS1702 strain.</title>
        <authorList>
            <person name="Matsumoto M."/>
            <person name="Tang B.C.C."/>
            <person name="Machida Y."/>
            <person name="Matoyama H."/>
            <person name="Kishihara T."/>
            <person name="Sato S."/>
            <person name="Kondo I."/>
            <person name="Sano M."/>
            <person name="Kato G."/>
        </authorList>
    </citation>
    <scope>NUCLEOTIDE SEQUENCE [LARGE SCALE GENOMIC DNA]</scope>
    <source>
        <strain evidence="2 3">NGTWSNA01</strain>
    </source>
</reference>
<dbReference type="PANTHER" id="PTHR42760:SF40">
    <property type="entry name" value="3-OXOACYL-[ACYL-CARRIER-PROTEIN] REDUCTASE, CHLOROPLASTIC"/>
    <property type="match status" value="1"/>
</dbReference>
<dbReference type="InterPro" id="IPR002347">
    <property type="entry name" value="SDR_fam"/>
</dbReference>
<dbReference type="Gene3D" id="3.40.50.720">
    <property type="entry name" value="NAD(P)-binding Rossmann-like Domain"/>
    <property type="match status" value="1"/>
</dbReference>
<evidence type="ECO:0000256" key="1">
    <source>
        <dbReference type="ARBA" id="ARBA00006484"/>
    </source>
</evidence>
<sequence length="226" mass="23514">MDVLVTGCDTDLGRTVAEGFCDAGHAVVLAGSRRDELKVAAKDLDVSDGQVIVFDNTDPASIAAVHGQFPAHLDAIVNVPVPKWNDGDPRTYTLADHATEWRNIYDNNLVSAVLTVQVLGDHLRSGGSVVTVIPDPTREGSADAAVKAAISEWTAGQANHFGTRGITVNAVAAGRGIEPGYEGLGTPPPLVSAEIARVSLFLATPAARHITGQTLHVSHGALANFG</sequence>
<dbReference type="Proteomes" id="UP001060504">
    <property type="component" value="Unassembled WGS sequence"/>
</dbReference>
<evidence type="ECO:0000313" key="3">
    <source>
        <dbReference type="Proteomes" id="UP001060504"/>
    </source>
</evidence>
<gene>
    <name evidence="2" type="ORF">NGTWS1702_22570</name>
</gene>
<dbReference type="InterPro" id="IPR036291">
    <property type="entry name" value="NAD(P)-bd_dom_sf"/>
</dbReference>
<comment type="similarity">
    <text evidence="1">Belongs to the short-chain dehydrogenases/reductases (SDR) family.</text>
</comment>